<sequence>MQKPVTSGRLQGERAVALMAAGEYAQALEIFEAILETTPHELSVRQQVILCHVHLQHPQQVENLARPLLEEHPELFVVADALARVLVAQQRYQEACVVLAAAIVQPQCPAFIYQTYLGVLIDFDCPDADYRIMHDWMGRQDTAPELRLGYARLLIKLAQYSLLYDFLTGFEREAEQLALDKMLKIHMYSMLIAAVMETGRVAVAPHYLELLQQAGATEAHVLRLQAQYYRYQGEVHRGIEALQRALALEPEVPIALSLLGNLLLDSGQVMESLKMHQEALRLEPENREYQHSASLTAMAASDDLRVAWRLYEGRWASPITGQKSKLPWPEWRGEKTGGRLLLYREQGLGDEIFWASMFDELSELFDSIVYVCHHKLLTILARSFPNIIFVADAPVSHPLVFEEYDYQLPIGSLATYLRPFRSDFARGRPSFFAVDVTRADHWRQRFALLGKEIKVGLAWRSGNVEGDRARFYPSIESLAPLLALPGVRFINLQYQVTPEEVAQVHELSAGRFHDFCEIDHFNDLDASIAMMKACDIVVSPSTSTAALAAAAGVPVLDLMAVAVEGIHLGEQHSPWLPMMTLFGKQPEAPWTDSVRQVVGVVEQLVNDAGQV</sequence>
<evidence type="ECO:0000313" key="3">
    <source>
        <dbReference type="Proteomes" id="UP001595636"/>
    </source>
</evidence>
<protein>
    <submittedName>
        <fullName evidence="2">Tetratricopeptide repeat protein</fullName>
    </submittedName>
</protein>
<dbReference type="SMART" id="SM00028">
    <property type="entry name" value="TPR"/>
    <property type="match status" value="3"/>
</dbReference>
<organism evidence="2 3">
    <name type="scientific">Vogesella amnigena</name>
    <dbReference type="NCBI Taxonomy" id="1507449"/>
    <lineage>
        <taxon>Bacteria</taxon>
        <taxon>Pseudomonadati</taxon>
        <taxon>Pseudomonadota</taxon>
        <taxon>Betaproteobacteria</taxon>
        <taxon>Neisseriales</taxon>
        <taxon>Chromobacteriaceae</taxon>
        <taxon>Vogesella</taxon>
    </lineage>
</organism>
<keyword evidence="3" id="KW-1185">Reference proteome</keyword>
<dbReference type="Gene3D" id="1.25.40.10">
    <property type="entry name" value="Tetratricopeptide repeat domain"/>
    <property type="match status" value="2"/>
</dbReference>
<proteinExistence type="predicted"/>
<dbReference type="SUPFAM" id="SSF48452">
    <property type="entry name" value="TPR-like"/>
    <property type="match status" value="1"/>
</dbReference>
<keyword evidence="1" id="KW-0802">TPR repeat</keyword>
<accession>A0ABV7TSA2</accession>
<gene>
    <name evidence="2" type="ORF">ACFOKJ_05425</name>
</gene>
<dbReference type="SUPFAM" id="SSF53756">
    <property type="entry name" value="UDP-Glycosyltransferase/glycogen phosphorylase"/>
    <property type="match status" value="1"/>
</dbReference>
<feature type="repeat" description="TPR" evidence="1">
    <location>
        <begin position="219"/>
        <end position="252"/>
    </location>
</feature>
<dbReference type="PROSITE" id="PS50005">
    <property type="entry name" value="TPR"/>
    <property type="match status" value="2"/>
</dbReference>
<dbReference type="EMBL" id="JBHRYH010000011">
    <property type="protein sequence ID" value="MFC3625589.1"/>
    <property type="molecule type" value="Genomic_DNA"/>
</dbReference>
<dbReference type="Proteomes" id="UP001595636">
    <property type="component" value="Unassembled WGS sequence"/>
</dbReference>
<feature type="repeat" description="TPR" evidence="1">
    <location>
        <begin position="253"/>
        <end position="286"/>
    </location>
</feature>
<comment type="caution">
    <text evidence="2">The sequence shown here is derived from an EMBL/GenBank/DDBJ whole genome shotgun (WGS) entry which is preliminary data.</text>
</comment>
<name>A0ABV7TSA2_9NEIS</name>
<reference evidence="3" key="1">
    <citation type="journal article" date="2019" name="Int. J. Syst. Evol. Microbiol.">
        <title>The Global Catalogue of Microorganisms (GCM) 10K type strain sequencing project: providing services to taxonomists for standard genome sequencing and annotation.</title>
        <authorList>
            <consortium name="The Broad Institute Genomics Platform"/>
            <consortium name="The Broad Institute Genome Sequencing Center for Infectious Disease"/>
            <person name="Wu L."/>
            <person name="Ma J."/>
        </authorList>
    </citation>
    <scope>NUCLEOTIDE SEQUENCE [LARGE SCALE GENOMIC DNA]</scope>
    <source>
        <strain evidence="3">KCTC 42195</strain>
    </source>
</reference>
<evidence type="ECO:0000256" key="1">
    <source>
        <dbReference type="PROSITE-ProRule" id="PRU00339"/>
    </source>
</evidence>
<dbReference type="Pfam" id="PF13432">
    <property type="entry name" value="TPR_16"/>
    <property type="match status" value="1"/>
</dbReference>
<dbReference type="InterPro" id="IPR011990">
    <property type="entry name" value="TPR-like_helical_dom_sf"/>
</dbReference>
<evidence type="ECO:0000313" key="2">
    <source>
        <dbReference type="EMBL" id="MFC3625589.1"/>
    </source>
</evidence>
<dbReference type="InterPro" id="IPR019734">
    <property type="entry name" value="TPR_rpt"/>
</dbReference>
<dbReference type="Gene3D" id="3.40.50.2000">
    <property type="entry name" value="Glycogen Phosphorylase B"/>
    <property type="match status" value="1"/>
</dbReference>